<evidence type="ECO:0000313" key="2">
    <source>
        <dbReference type="Proteomes" id="UP001497680"/>
    </source>
</evidence>
<proteinExistence type="predicted"/>
<name>A0ACC0CKG2_9PEZI</name>
<evidence type="ECO:0000313" key="1">
    <source>
        <dbReference type="EMBL" id="KAI6080865.1"/>
    </source>
</evidence>
<reference evidence="1 2" key="1">
    <citation type="journal article" date="2022" name="New Phytol.">
        <title>Ecological generalism drives hyperdiversity of secondary metabolite gene clusters in xylarialean endophytes.</title>
        <authorList>
            <person name="Franco M.E.E."/>
            <person name="Wisecaver J.H."/>
            <person name="Arnold A.E."/>
            <person name="Ju Y.M."/>
            <person name="Slot J.C."/>
            <person name="Ahrendt S."/>
            <person name="Moore L.P."/>
            <person name="Eastman K.E."/>
            <person name="Scott K."/>
            <person name="Konkel Z."/>
            <person name="Mondo S.J."/>
            <person name="Kuo A."/>
            <person name="Hayes R.D."/>
            <person name="Haridas S."/>
            <person name="Andreopoulos B."/>
            <person name="Riley R."/>
            <person name="LaButti K."/>
            <person name="Pangilinan J."/>
            <person name="Lipzen A."/>
            <person name="Amirebrahimi M."/>
            <person name="Yan J."/>
            <person name="Adam C."/>
            <person name="Keymanesh K."/>
            <person name="Ng V."/>
            <person name="Louie K."/>
            <person name="Northen T."/>
            <person name="Drula E."/>
            <person name="Henrissat B."/>
            <person name="Hsieh H.M."/>
            <person name="Youens-Clark K."/>
            <person name="Lutzoni F."/>
            <person name="Miadlikowska J."/>
            <person name="Eastwood D.C."/>
            <person name="Hamelin R.C."/>
            <person name="Grigoriev I.V."/>
            <person name="U'Ren J.M."/>
        </authorList>
    </citation>
    <scope>NUCLEOTIDE SEQUENCE [LARGE SCALE GENOMIC DNA]</scope>
    <source>
        <strain evidence="1 2">ER1909</strain>
    </source>
</reference>
<comment type="caution">
    <text evidence="1">The sequence shown here is derived from an EMBL/GenBank/DDBJ whole genome shotgun (WGS) entry which is preliminary data.</text>
</comment>
<gene>
    <name evidence="1" type="ORF">F4821DRAFT_250565</name>
</gene>
<keyword evidence="2" id="KW-1185">Reference proteome</keyword>
<accession>A0ACC0CKG2</accession>
<dbReference type="Proteomes" id="UP001497680">
    <property type="component" value="Unassembled WGS sequence"/>
</dbReference>
<organism evidence="1 2">
    <name type="scientific">Hypoxylon rubiginosum</name>
    <dbReference type="NCBI Taxonomy" id="110542"/>
    <lineage>
        <taxon>Eukaryota</taxon>
        <taxon>Fungi</taxon>
        <taxon>Dikarya</taxon>
        <taxon>Ascomycota</taxon>
        <taxon>Pezizomycotina</taxon>
        <taxon>Sordariomycetes</taxon>
        <taxon>Xylariomycetidae</taxon>
        <taxon>Xylariales</taxon>
        <taxon>Hypoxylaceae</taxon>
        <taxon>Hypoxylon</taxon>
    </lineage>
</organism>
<sequence>MGATTFDAAPRLSIVGDRLNTQSQDGNNRAGHTSPKPNHATRKYSKRRKAVRSLLSRSWFLPLAIMLATLSLYALNPTSSNVIHHFLFLSYKVDGNGDSPQYGKGLWDIAFVAFYTVFLSFTRDFIMHEVLRPLARHLGIKSRGKQLRFTEQMYTAVYIAFAGPFGLYCMKQTPVWYFDTRAMYEGYPHTTHDAAFKFYYLFQAAFWAQQAVVMVLGVEKRRKDFKELIGHHIITITLIAASWRFHFAYIGIGVYITHDISDFFLAISKSLNYIDNPYQGHSFALCIAMWIYLRHYLNLQILYSLITEYPTVGPYELNWENEQFKCPLGNVLTFGLLAALQSLNLFWLYCLFRSAYKFVFLGIAKDDRSDDEASDVEADAVEQVKEGAVGMLENNLEAEKLSLVSDTSGSARGTTTAAPRRRRG</sequence>
<dbReference type="EMBL" id="MU394418">
    <property type="protein sequence ID" value="KAI6080865.1"/>
    <property type="molecule type" value="Genomic_DNA"/>
</dbReference>
<protein>
    <submittedName>
        <fullName evidence="1">Longevity assurance proteins LAG1/LAC1</fullName>
    </submittedName>
</protein>